<dbReference type="SUPFAM" id="SSF56935">
    <property type="entry name" value="Porins"/>
    <property type="match status" value="1"/>
</dbReference>
<organism evidence="10 11">
    <name type="scientific">Paraflavitalea soli</name>
    <dbReference type="NCBI Taxonomy" id="2315862"/>
    <lineage>
        <taxon>Bacteria</taxon>
        <taxon>Pseudomonadati</taxon>
        <taxon>Bacteroidota</taxon>
        <taxon>Chitinophagia</taxon>
        <taxon>Chitinophagales</taxon>
        <taxon>Chitinophagaceae</taxon>
        <taxon>Paraflavitalea</taxon>
    </lineage>
</organism>
<dbReference type="OrthoDB" id="9768177at2"/>
<dbReference type="PROSITE" id="PS52016">
    <property type="entry name" value="TONB_DEPENDENT_REC_3"/>
    <property type="match status" value="1"/>
</dbReference>
<evidence type="ECO:0000256" key="2">
    <source>
        <dbReference type="ARBA" id="ARBA00022448"/>
    </source>
</evidence>
<evidence type="ECO:0000256" key="4">
    <source>
        <dbReference type="ARBA" id="ARBA00022692"/>
    </source>
</evidence>
<keyword evidence="2 7" id="KW-0813">Transport</keyword>
<dbReference type="NCBIfam" id="TIGR04057">
    <property type="entry name" value="SusC_RagA_signa"/>
    <property type="match status" value="1"/>
</dbReference>
<keyword evidence="3 7" id="KW-1134">Transmembrane beta strand</keyword>
<evidence type="ECO:0000259" key="9">
    <source>
        <dbReference type="Pfam" id="PF07715"/>
    </source>
</evidence>
<reference evidence="10 11" key="1">
    <citation type="submission" date="2018-09" db="EMBL/GenBank/DDBJ databases">
        <title>Genome sequencing of strain 6GH32-13.</title>
        <authorList>
            <person name="Weon H.-Y."/>
            <person name="Heo J."/>
            <person name="Kwon S.-W."/>
        </authorList>
    </citation>
    <scope>NUCLEOTIDE SEQUENCE [LARGE SCALE GENOMIC DNA]</scope>
    <source>
        <strain evidence="10 11">5GH32-13</strain>
    </source>
</reference>
<proteinExistence type="inferred from homology"/>
<dbReference type="GO" id="GO:0009279">
    <property type="term" value="C:cell outer membrane"/>
    <property type="evidence" value="ECO:0007669"/>
    <property type="project" value="UniProtKB-SubCell"/>
</dbReference>
<comment type="subcellular location">
    <subcellularLocation>
        <location evidence="1 7">Cell outer membrane</location>
        <topology evidence="1 7">Multi-pass membrane protein</topology>
    </subcellularLocation>
</comment>
<dbReference type="InterPro" id="IPR023997">
    <property type="entry name" value="TonB-dep_OMP_SusC/RagA_CS"/>
</dbReference>
<keyword evidence="6 7" id="KW-0998">Cell outer membrane</keyword>
<sequence length="1058" mass="114945">MRNKVFPRILLGVLLCISSFSIAFGQQKTVTGIISDQNGAPLSNATIRVKGEKITATTDANGAFKIAVPPNTKTLVVSYVGMDAQEISIDGKTSVLATLTVADTRLNEVVVIGYGTAKRANVTSSISSVTERDLKNIPVAGADQAIQGKVAGVTVSSNGGQPGGGVSVRVRGITSVNGNDPLYVIDGVPMGGTINSLEQNVLGGGSGQTGQSVLASLNPSDIASIDILKDASAQAIYGSRAANGVVLINTKRGKAGEGKIAYDTYFGWQSIPKKLPIMNLQEYGGYLNSLVNEVRAAGDGMDSTGEFKNPALLGEGTDWQDAIFRTGLIQNHQLSFSGGQGKTNYYFSGNYYNQTGIIIGSEFNRYSLRFNLDQQVKTWLRAGVSANLSRSNQKIALTDGFDAVTGVVLYNSPAAPIRTFDGSYATTTSIGGITFGNPRNPVALAELRDVRTIQSKAFGSLYADLTILKGLTFRNEVNYDFNLSSSKAYQPFVQNEASREIILSPSHLREERGNSYYWAVKSYLTYNNSFGKHAVNATGGHEAQYSRWDNIQAYRTNLTLNLPSLAAGAGGNGSGEQIGAGAGEWSMESYFARLNYTYDEKYSLSASVRRDASSAFGENNRVGYFPAASVSWTASNEAFMQNIKWLNYLKFRAGAGAVGNQNVAANSYTTNIRLLTEGPFGPGGIPRNVGNPDLGWESVITYNAGVDATLFNRRVDLSVDVYKKVTTDMLLATQLGDFSGLGEQTNSNNWNDIWTPIANDGEMTNTGIDISLTTYNVQTKDLTWKTTVTFSHYKNILNRLNTPDAAITGRVKTDYSGNDPVVTLTKQGLPVGSFYGYVTNGLFRSMDQLNSGTNWGLPVGMKTYWLGDVMFKDLDGNKVIDDKDVEFIGNPNPKFTFGFNNTVNYKNFDLGVFLYGSVGAKIFNIVRRQTEGLTNAYNNQSKDVLERYTPTNTNGSLPRFNPWHNNNFRISDRFVEDGSFLRIQTLTLGYNLPKNLIGKVKLTNARLYVSAQNIYTFTGYSGYDPDLGSLNNNVTRMNIDDGHYPNPRTITVGANIEF</sequence>
<feature type="domain" description="TonB-dependent receptor plug" evidence="9">
    <location>
        <begin position="120"/>
        <end position="245"/>
    </location>
</feature>
<dbReference type="AlphaFoldDB" id="A0A3B7MKU6"/>
<evidence type="ECO:0000256" key="1">
    <source>
        <dbReference type="ARBA" id="ARBA00004571"/>
    </source>
</evidence>
<keyword evidence="5 7" id="KW-0472">Membrane</keyword>
<keyword evidence="4 7" id="KW-0812">Transmembrane</keyword>
<dbReference type="KEGG" id="pseg:D3H65_07930"/>
<dbReference type="InterPro" id="IPR012910">
    <property type="entry name" value="Plug_dom"/>
</dbReference>
<dbReference type="Gene3D" id="2.170.130.10">
    <property type="entry name" value="TonB-dependent receptor, plug domain"/>
    <property type="match status" value="1"/>
</dbReference>
<keyword evidence="8" id="KW-0732">Signal</keyword>
<feature type="signal peptide" evidence="8">
    <location>
        <begin position="1"/>
        <end position="25"/>
    </location>
</feature>
<evidence type="ECO:0000256" key="5">
    <source>
        <dbReference type="ARBA" id="ARBA00023136"/>
    </source>
</evidence>
<dbReference type="Gene3D" id="2.60.40.1120">
    <property type="entry name" value="Carboxypeptidase-like, regulatory domain"/>
    <property type="match status" value="1"/>
</dbReference>
<dbReference type="InterPro" id="IPR036942">
    <property type="entry name" value="Beta-barrel_TonB_sf"/>
</dbReference>
<dbReference type="EMBL" id="CP032157">
    <property type="protein sequence ID" value="AXY73913.1"/>
    <property type="molecule type" value="Genomic_DNA"/>
</dbReference>
<name>A0A3B7MKU6_9BACT</name>
<evidence type="ECO:0000313" key="11">
    <source>
        <dbReference type="Proteomes" id="UP000263900"/>
    </source>
</evidence>
<dbReference type="InterPro" id="IPR039426">
    <property type="entry name" value="TonB-dep_rcpt-like"/>
</dbReference>
<evidence type="ECO:0000256" key="7">
    <source>
        <dbReference type="PROSITE-ProRule" id="PRU01360"/>
    </source>
</evidence>
<dbReference type="InterPro" id="IPR008969">
    <property type="entry name" value="CarboxyPept-like_regulatory"/>
</dbReference>
<dbReference type="InterPro" id="IPR037066">
    <property type="entry name" value="Plug_dom_sf"/>
</dbReference>
<dbReference type="Pfam" id="PF07715">
    <property type="entry name" value="Plug"/>
    <property type="match status" value="1"/>
</dbReference>
<protein>
    <submittedName>
        <fullName evidence="10">TonB-dependent receptor</fullName>
    </submittedName>
</protein>
<evidence type="ECO:0000256" key="6">
    <source>
        <dbReference type="ARBA" id="ARBA00023237"/>
    </source>
</evidence>
<evidence type="ECO:0000256" key="8">
    <source>
        <dbReference type="SAM" id="SignalP"/>
    </source>
</evidence>
<dbReference type="Gene3D" id="2.40.170.20">
    <property type="entry name" value="TonB-dependent receptor, beta-barrel domain"/>
    <property type="match status" value="1"/>
</dbReference>
<dbReference type="RefSeq" id="WP_119049791.1">
    <property type="nucleotide sequence ID" value="NZ_CP032157.1"/>
</dbReference>
<evidence type="ECO:0000313" key="10">
    <source>
        <dbReference type="EMBL" id="AXY73913.1"/>
    </source>
</evidence>
<comment type="similarity">
    <text evidence="7">Belongs to the TonB-dependent receptor family.</text>
</comment>
<dbReference type="Proteomes" id="UP000263900">
    <property type="component" value="Chromosome"/>
</dbReference>
<dbReference type="Pfam" id="PF13715">
    <property type="entry name" value="CarbopepD_reg_2"/>
    <property type="match status" value="1"/>
</dbReference>
<accession>A0A3B7MKU6</accession>
<dbReference type="SUPFAM" id="SSF49464">
    <property type="entry name" value="Carboxypeptidase regulatory domain-like"/>
    <property type="match status" value="1"/>
</dbReference>
<gene>
    <name evidence="10" type="ORF">D3H65_07930</name>
</gene>
<dbReference type="NCBIfam" id="TIGR04056">
    <property type="entry name" value="OMP_RagA_SusC"/>
    <property type="match status" value="1"/>
</dbReference>
<dbReference type="InterPro" id="IPR023996">
    <property type="entry name" value="TonB-dep_OMP_SusC/RagA"/>
</dbReference>
<evidence type="ECO:0000256" key="3">
    <source>
        <dbReference type="ARBA" id="ARBA00022452"/>
    </source>
</evidence>
<keyword evidence="10" id="KW-0675">Receptor</keyword>
<feature type="chain" id="PRO_5017654516" evidence="8">
    <location>
        <begin position="26"/>
        <end position="1058"/>
    </location>
</feature>
<keyword evidence="11" id="KW-1185">Reference proteome</keyword>